<proteinExistence type="predicted"/>
<dbReference type="EMBL" id="ML119776">
    <property type="protein sequence ID" value="RPA74945.1"/>
    <property type="molecule type" value="Genomic_DNA"/>
</dbReference>
<keyword evidence="1" id="KW-0472">Membrane</keyword>
<gene>
    <name evidence="2" type="ORF">BJ508DRAFT_28452</name>
</gene>
<dbReference type="Proteomes" id="UP000275078">
    <property type="component" value="Unassembled WGS sequence"/>
</dbReference>
<feature type="transmembrane region" description="Helical" evidence="1">
    <location>
        <begin position="44"/>
        <end position="69"/>
    </location>
</feature>
<sequence>MFFLLFTYYTSFFVDGRCFMWCLVAWGLFGGIQKYFFAHLLFSFVLRLHILLICCHFFLAVCFCVQVALGKSGGGGRWGLVPFDGIGLVG</sequence>
<evidence type="ECO:0000313" key="2">
    <source>
        <dbReference type="EMBL" id="RPA74945.1"/>
    </source>
</evidence>
<keyword evidence="3" id="KW-1185">Reference proteome</keyword>
<feature type="transmembrane region" description="Helical" evidence="1">
    <location>
        <begin position="6"/>
        <end position="32"/>
    </location>
</feature>
<keyword evidence="1" id="KW-0812">Transmembrane</keyword>
<evidence type="ECO:0000256" key="1">
    <source>
        <dbReference type="SAM" id="Phobius"/>
    </source>
</evidence>
<dbReference type="AlphaFoldDB" id="A0A3N4HM91"/>
<organism evidence="2 3">
    <name type="scientific">Ascobolus immersus RN42</name>
    <dbReference type="NCBI Taxonomy" id="1160509"/>
    <lineage>
        <taxon>Eukaryota</taxon>
        <taxon>Fungi</taxon>
        <taxon>Dikarya</taxon>
        <taxon>Ascomycota</taxon>
        <taxon>Pezizomycotina</taxon>
        <taxon>Pezizomycetes</taxon>
        <taxon>Pezizales</taxon>
        <taxon>Ascobolaceae</taxon>
        <taxon>Ascobolus</taxon>
    </lineage>
</organism>
<accession>A0A3N4HM91</accession>
<name>A0A3N4HM91_ASCIM</name>
<keyword evidence="1" id="KW-1133">Transmembrane helix</keyword>
<protein>
    <submittedName>
        <fullName evidence="2">Uncharacterized protein</fullName>
    </submittedName>
</protein>
<evidence type="ECO:0000313" key="3">
    <source>
        <dbReference type="Proteomes" id="UP000275078"/>
    </source>
</evidence>
<reference evidence="2 3" key="1">
    <citation type="journal article" date="2018" name="Nat. Ecol. Evol.">
        <title>Pezizomycetes genomes reveal the molecular basis of ectomycorrhizal truffle lifestyle.</title>
        <authorList>
            <person name="Murat C."/>
            <person name="Payen T."/>
            <person name="Noel B."/>
            <person name="Kuo A."/>
            <person name="Morin E."/>
            <person name="Chen J."/>
            <person name="Kohler A."/>
            <person name="Krizsan K."/>
            <person name="Balestrini R."/>
            <person name="Da Silva C."/>
            <person name="Montanini B."/>
            <person name="Hainaut M."/>
            <person name="Levati E."/>
            <person name="Barry K.W."/>
            <person name="Belfiori B."/>
            <person name="Cichocki N."/>
            <person name="Clum A."/>
            <person name="Dockter R.B."/>
            <person name="Fauchery L."/>
            <person name="Guy J."/>
            <person name="Iotti M."/>
            <person name="Le Tacon F."/>
            <person name="Lindquist E.A."/>
            <person name="Lipzen A."/>
            <person name="Malagnac F."/>
            <person name="Mello A."/>
            <person name="Molinier V."/>
            <person name="Miyauchi S."/>
            <person name="Poulain J."/>
            <person name="Riccioni C."/>
            <person name="Rubini A."/>
            <person name="Sitrit Y."/>
            <person name="Splivallo R."/>
            <person name="Traeger S."/>
            <person name="Wang M."/>
            <person name="Zifcakova L."/>
            <person name="Wipf D."/>
            <person name="Zambonelli A."/>
            <person name="Paolocci F."/>
            <person name="Nowrousian M."/>
            <person name="Ottonello S."/>
            <person name="Baldrian P."/>
            <person name="Spatafora J.W."/>
            <person name="Henrissat B."/>
            <person name="Nagy L.G."/>
            <person name="Aury J.M."/>
            <person name="Wincker P."/>
            <person name="Grigoriev I.V."/>
            <person name="Bonfante P."/>
            <person name="Martin F.M."/>
        </authorList>
    </citation>
    <scope>NUCLEOTIDE SEQUENCE [LARGE SCALE GENOMIC DNA]</scope>
    <source>
        <strain evidence="2 3">RN42</strain>
    </source>
</reference>